<dbReference type="EMBL" id="MPOJ01000021">
    <property type="protein sequence ID" value="OOH70812.1"/>
    <property type="molecule type" value="Genomic_DNA"/>
</dbReference>
<proteinExistence type="predicted"/>
<comment type="caution">
    <text evidence="1">The sequence shown here is derived from an EMBL/GenBank/DDBJ whole genome shotgun (WGS) entry which is preliminary data.</text>
</comment>
<gene>
    <name evidence="1" type="ORF">BOX24_09850</name>
</gene>
<dbReference type="AlphaFoldDB" id="A0A1V3SSW5"/>
<dbReference type="RefSeq" id="WP_014961251.1">
    <property type="nucleotide sequence ID" value="NZ_LGSH01000009.1"/>
</dbReference>
<organism evidence="1 2">
    <name type="scientific">Leptospirillum ferriphilum</name>
    <dbReference type="NCBI Taxonomy" id="178606"/>
    <lineage>
        <taxon>Bacteria</taxon>
        <taxon>Pseudomonadati</taxon>
        <taxon>Nitrospirota</taxon>
        <taxon>Nitrospiria</taxon>
        <taxon>Nitrospirales</taxon>
        <taxon>Nitrospiraceae</taxon>
        <taxon>Leptospirillum</taxon>
    </lineage>
</organism>
<evidence type="ECO:0000313" key="2">
    <source>
        <dbReference type="Proteomes" id="UP000188586"/>
    </source>
</evidence>
<dbReference type="Proteomes" id="UP000188586">
    <property type="component" value="Unassembled WGS sequence"/>
</dbReference>
<evidence type="ECO:0000313" key="1">
    <source>
        <dbReference type="EMBL" id="OOH70812.1"/>
    </source>
</evidence>
<sequence>MRRILERFFRLFHRRRKEDNGNGHPVFPPDDGDTSIDDKVLKTIANLGGPRRATHYRNGRSPRVFDKR</sequence>
<name>A0A1V3SSW5_9BACT</name>
<reference evidence="1 2" key="1">
    <citation type="submission" date="2016-11" db="EMBL/GenBank/DDBJ databases">
        <title>Comparative genomics of co-occurring bacteria in distinct bioleaching systems unravels niche-specific adaptation.</title>
        <authorList>
            <person name="Zhang X."/>
            <person name="Liu X."/>
            <person name="Yin H."/>
        </authorList>
    </citation>
    <scope>NUCLEOTIDE SEQUENCE [LARGE SCALE GENOMIC DNA]</scope>
    <source>
        <strain evidence="1 2">DX</strain>
    </source>
</reference>
<protein>
    <submittedName>
        <fullName evidence="1">Uncharacterized protein</fullName>
    </submittedName>
</protein>
<accession>A0A1V3SSW5</accession>